<protein>
    <submittedName>
        <fullName evidence="1">Uncharacterized protein</fullName>
    </submittedName>
</protein>
<reference evidence="1 2" key="1">
    <citation type="journal article" date="2018" name="New Phytol.">
        <title>Phylogenomics of Endogonaceae and evolution of mycorrhizas within Mucoromycota.</title>
        <authorList>
            <person name="Chang Y."/>
            <person name="Desiro A."/>
            <person name="Na H."/>
            <person name="Sandor L."/>
            <person name="Lipzen A."/>
            <person name="Clum A."/>
            <person name="Barry K."/>
            <person name="Grigoriev I.V."/>
            <person name="Martin F.M."/>
            <person name="Stajich J.E."/>
            <person name="Smith M.E."/>
            <person name="Bonito G."/>
            <person name="Spatafora J.W."/>
        </authorList>
    </citation>
    <scope>NUCLEOTIDE SEQUENCE [LARGE SCALE GENOMIC DNA]</scope>
    <source>
        <strain evidence="1 2">GMNB39</strain>
    </source>
</reference>
<evidence type="ECO:0000313" key="1">
    <source>
        <dbReference type="EMBL" id="RUP16257.1"/>
    </source>
</evidence>
<sequence length="95" mass="10427">MNHQHAHLPSIKRRRACASYSPSITPYPDANFWSFGHSFGTVMHGGKDLNVRCALSGHVIGSHYYTTNSNSDILKEPREGSGGLRPVAVIFISDT</sequence>
<dbReference type="Proteomes" id="UP000268093">
    <property type="component" value="Unassembled WGS sequence"/>
</dbReference>
<gene>
    <name evidence="1" type="ORF">BC936DRAFT_139537</name>
</gene>
<dbReference type="AlphaFoldDB" id="A0A433B9P8"/>
<comment type="caution">
    <text evidence="1">The sequence shown here is derived from an EMBL/GenBank/DDBJ whole genome shotgun (WGS) entry which is preliminary data.</text>
</comment>
<accession>A0A433B9P8</accession>
<evidence type="ECO:0000313" key="2">
    <source>
        <dbReference type="Proteomes" id="UP000268093"/>
    </source>
</evidence>
<name>A0A433B9P8_9FUNG</name>
<dbReference type="EMBL" id="RBNI01015270">
    <property type="protein sequence ID" value="RUP16257.1"/>
    <property type="molecule type" value="Genomic_DNA"/>
</dbReference>
<proteinExistence type="predicted"/>
<keyword evidence="2" id="KW-1185">Reference proteome</keyword>
<organism evidence="1 2">
    <name type="scientific">Jimgerdemannia flammicorona</name>
    <dbReference type="NCBI Taxonomy" id="994334"/>
    <lineage>
        <taxon>Eukaryota</taxon>
        <taxon>Fungi</taxon>
        <taxon>Fungi incertae sedis</taxon>
        <taxon>Mucoromycota</taxon>
        <taxon>Mucoromycotina</taxon>
        <taxon>Endogonomycetes</taxon>
        <taxon>Endogonales</taxon>
        <taxon>Endogonaceae</taxon>
        <taxon>Jimgerdemannia</taxon>
    </lineage>
</organism>